<reference evidence="1" key="2">
    <citation type="journal article" date="2015" name="Data Brief">
        <title>Shoot transcriptome of the giant reed, Arundo donax.</title>
        <authorList>
            <person name="Barrero R.A."/>
            <person name="Guerrero F.D."/>
            <person name="Moolhuijzen P."/>
            <person name="Goolsby J.A."/>
            <person name="Tidwell J."/>
            <person name="Bellgard S.E."/>
            <person name="Bellgard M.I."/>
        </authorList>
    </citation>
    <scope>NUCLEOTIDE SEQUENCE</scope>
    <source>
        <tissue evidence="1">Shoot tissue taken approximately 20 cm above the soil surface</tissue>
    </source>
</reference>
<dbReference type="AlphaFoldDB" id="A0A0A9A5L6"/>
<organism evidence="1">
    <name type="scientific">Arundo donax</name>
    <name type="common">Giant reed</name>
    <name type="synonym">Donax arundinaceus</name>
    <dbReference type="NCBI Taxonomy" id="35708"/>
    <lineage>
        <taxon>Eukaryota</taxon>
        <taxon>Viridiplantae</taxon>
        <taxon>Streptophyta</taxon>
        <taxon>Embryophyta</taxon>
        <taxon>Tracheophyta</taxon>
        <taxon>Spermatophyta</taxon>
        <taxon>Magnoliopsida</taxon>
        <taxon>Liliopsida</taxon>
        <taxon>Poales</taxon>
        <taxon>Poaceae</taxon>
        <taxon>PACMAD clade</taxon>
        <taxon>Arundinoideae</taxon>
        <taxon>Arundineae</taxon>
        <taxon>Arundo</taxon>
    </lineage>
</organism>
<reference evidence="1" key="1">
    <citation type="submission" date="2014-09" db="EMBL/GenBank/DDBJ databases">
        <authorList>
            <person name="Magalhaes I.L.F."/>
            <person name="Oliveira U."/>
            <person name="Santos F.R."/>
            <person name="Vidigal T.H.D.A."/>
            <person name="Brescovit A.D."/>
            <person name="Santos A.J."/>
        </authorList>
    </citation>
    <scope>NUCLEOTIDE SEQUENCE</scope>
    <source>
        <tissue evidence="1">Shoot tissue taken approximately 20 cm above the soil surface</tissue>
    </source>
</reference>
<protein>
    <submittedName>
        <fullName evidence="1">Uncharacterized protein</fullName>
    </submittedName>
</protein>
<accession>A0A0A9A5L6</accession>
<sequence>MRFIMVFVASLVGSSMDYMHLVTSLWNIESLKRVADSDNDS</sequence>
<dbReference type="EMBL" id="GBRH01251499">
    <property type="protein sequence ID" value="JAD46396.1"/>
    <property type="molecule type" value="Transcribed_RNA"/>
</dbReference>
<proteinExistence type="predicted"/>
<name>A0A0A9A5L6_ARUDO</name>
<evidence type="ECO:0000313" key="1">
    <source>
        <dbReference type="EMBL" id="JAD46396.1"/>
    </source>
</evidence>